<gene>
    <name evidence="2" type="ORF">P7D34_10265</name>
</gene>
<evidence type="ECO:0000313" key="3">
    <source>
        <dbReference type="Proteomes" id="UP001257962"/>
    </source>
</evidence>
<comment type="caution">
    <text evidence="2">The sequence shown here is derived from an EMBL/GenBank/DDBJ whole genome shotgun (WGS) entry which is preliminary data.</text>
</comment>
<evidence type="ECO:0000313" key="2">
    <source>
        <dbReference type="EMBL" id="MDT2667594.1"/>
    </source>
</evidence>
<protein>
    <submittedName>
        <fullName evidence="2">Uncharacterized protein</fullName>
    </submittedName>
</protein>
<accession>A0AAJ2MN11</accession>
<evidence type="ECO:0000256" key="1">
    <source>
        <dbReference type="SAM" id="Phobius"/>
    </source>
</evidence>
<dbReference type="Proteomes" id="UP001257962">
    <property type="component" value="Unassembled WGS sequence"/>
</dbReference>
<name>A0AAJ2MN11_9LACT</name>
<proteinExistence type="predicted"/>
<keyword evidence="1" id="KW-1133">Transmembrane helix</keyword>
<keyword evidence="1" id="KW-0812">Transmembrane</keyword>
<feature type="transmembrane region" description="Helical" evidence="1">
    <location>
        <begin position="51"/>
        <end position="67"/>
    </location>
</feature>
<dbReference type="EMBL" id="JARPYC010000011">
    <property type="protein sequence ID" value="MDT2667594.1"/>
    <property type="molecule type" value="Genomic_DNA"/>
</dbReference>
<dbReference type="AlphaFoldDB" id="A0AAJ2MN11"/>
<sequence length="112" mass="13190">MPDSIQEPKRLRIKNGTESGNWDETQLAPVFLVGVFAMITLVFIVNNRLVQYLWCAFFMGTVGYLTFMSKENPNMRRWQVFYAYLFTQRGSYNLAENKIISLENEEKTNEEF</sequence>
<keyword evidence="1" id="KW-0472">Membrane</keyword>
<reference evidence="2" key="1">
    <citation type="submission" date="2023-03" db="EMBL/GenBank/DDBJ databases">
        <authorList>
            <person name="Shen W."/>
            <person name="Cai J."/>
        </authorList>
    </citation>
    <scope>NUCLEOTIDE SEQUENCE</scope>
    <source>
        <strain evidence="2">Y3</strain>
    </source>
</reference>
<dbReference type="RefSeq" id="WP_311795946.1">
    <property type="nucleotide sequence ID" value="NZ_JARPXT010000011.1"/>
</dbReference>
<organism evidence="2 3">
    <name type="scientific">Lactococcus petauri</name>
    <dbReference type="NCBI Taxonomy" id="1940789"/>
    <lineage>
        <taxon>Bacteria</taxon>
        <taxon>Bacillati</taxon>
        <taxon>Bacillota</taxon>
        <taxon>Bacilli</taxon>
        <taxon>Lactobacillales</taxon>
        <taxon>Streptococcaceae</taxon>
        <taxon>Lactococcus</taxon>
    </lineage>
</organism>
<feature type="transmembrane region" description="Helical" evidence="1">
    <location>
        <begin position="27"/>
        <end position="45"/>
    </location>
</feature>